<dbReference type="SUPFAM" id="SSF56219">
    <property type="entry name" value="DNase I-like"/>
    <property type="match status" value="1"/>
</dbReference>
<feature type="transmembrane region" description="Helical" evidence="1">
    <location>
        <begin position="30"/>
        <end position="49"/>
    </location>
</feature>
<evidence type="ECO:0000313" key="2">
    <source>
        <dbReference type="EMBL" id="ETO16943.1"/>
    </source>
</evidence>
<protein>
    <recommendedName>
        <fullName evidence="4">Endonuclease/exonuclease/phosphatase domain-containing protein</fullName>
    </recommendedName>
</protein>
<keyword evidence="1" id="KW-0812">Transmembrane</keyword>
<dbReference type="Proteomes" id="UP000023152">
    <property type="component" value="Unassembled WGS sequence"/>
</dbReference>
<keyword evidence="3" id="KW-1185">Reference proteome</keyword>
<dbReference type="AlphaFoldDB" id="X6MSL2"/>
<gene>
    <name evidence="2" type="ORF">RFI_20394</name>
</gene>
<evidence type="ECO:0000256" key="1">
    <source>
        <dbReference type="SAM" id="Phobius"/>
    </source>
</evidence>
<sequence length="266" mass="30994">MASTFISSIFNILKSVCQSIYDKPLSFKSILAYVGGLGLLTCGIAYYLFRRHHNQSHNQRFRRQYMEYESKLSIEFDTPEPGKVSFWDYRENKDFKPRECIRVVTWNIERGYKLPLIIKELGQINADVILLQEFVSKKDLFTEKEREEGEEGNKFMYIHICIYAYVLYVHKGCDRSNKMNVACEIASALKMQVIFGADTWHINEYHENDINDATKSQSSLKFNSYPPNGCEGNAILTRLEISKFYPVVIPCVRNRQTFGTQNKLNK</sequence>
<evidence type="ECO:0000313" key="3">
    <source>
        <dbReference type="Proteomes" id="UP000023152"/>
    </source>
</evidence>
<keyword evidence="1" id="KW-0472">Membrane</keyword>
<dbReference type="InterPro" id="IPR036691">
    <property type="entry name" value="Endo/exonu/phosph_ase_sf"/>
</dbReference>
<dbReference type="OrthoDB" id="200415at2759"/>
<dbReference type="Gene3D" id="3.60.10.10">
    <property type="entry name" value="Endonuclease/exonuclease/phosphatase"/>
    <property type="match status" value="1"/>
</dbReference>
<organism evidence="2 3">
    <name type="scientific">Reticulomyxa filosa</name>
    <dbReference type="NCBI Taxonomy" id="46433"/>
    <lineage>
        <taxon>Eukaryota</taxon>
        <taxon>Sar</taxon>
        <taxon>Rhizaria</taxon>
        <taxon>Retaria</taxon>
        <taxon>Foraminifera</taxon>
        <taxon>Monothalamids</taxon>
        <taxon>Reticulomyxidae</taxon>
        <taxon>Reticulomyxa</taxon>
    </lineage>
</organism>
<proteinExistence type="predicted"/>
<comment type="caution">
    <text evidence="2">The sequence shown here is derived from an EMBL/GenBank/DDBJ whole genome shotgun (WGS) entry which is preliminary data.</text>
</comment>
<keyword evidence="1" id="KW-1133">Transmembrane helix</keyword>
<reference evidence="2 3" key="1">
    <citation type="journal article" date="2013" name="Curr. Biol.">
        <title>The Genome of the Foraminiferan Reticulomyxa filosa.</title>
        <authorList>
            <person name="Glockner G."/>
            <person name="Hulsmann N."/>
            <person name="Schleicher M."/>
            <person name="Noegel A.A."/>
            <person name="Eichinger L."/>
            <person name="Gallinger C."/>
            <person name="Pawlowski J."/>
            <person name="Sierra R."/>
            <person name="Euteneuer U."/>
            <person name="Pillet L."/>
            <person name="Moustafa A."/>
            <person name="Platzer M."/>
            <person name="Groth M."/>
            <person name="Szafranski K."/>
            <person name="Schliwa M."/>
        </authorList>
    </citation>
    <scope>NUCLEOTIDE SEQUENCE [LARGE SCALE GENOMIC DNA]</scope>
</reference>
<evidence type="ECO:0008006" key="4">
    <source>
        <dbReference type="Google" id="ProtNLM"/>
    </source>
</evidence>
<accession>X6MSL2</accession>
<name>X6MSL2_RETFI</name>
<dbReference type="EMBL" id="ASPP01017582">
    <property type="protein sequence ID" value="ETO16943.1"/>
    <property type="molecule type" value="Genomic_DNA"/>
</dbReference>